<accession>A0A934UIW1</accession>
<name>A0A934UIW1_9FLAO</name>
<evidence type="ECO:0000313" key="5">
    <source>
        <dbReference type="Proteomes" id="UP000609172"/>
    </source>
</evidence>
<protein>
    <submittedName>
        <fullName evidence="4">MCE family protein</fullName>
    </submittedName>
</protein>
<comment type="caution">
    <text evidence="4">The sequence shown here is derived from an EMBL/GenBank/DDBJ whole genome shotgun (WGS) entry which is preliminary data.</text>
</comment>
<feature type="domain" description="Mce/MlaD" evidence="3">
    <location>
        <begin position="42"/>
        <end position="117"/>
    </location>
</feature>
<dbReference type="Proteomes" id="UP000609172">
    <property type="component" value="Unassembled WGS sequence"/>
</dbReference>
<organism evidence="4 5">
    <name type="scientific">Flavobacterium agrisoli</name>
    <dbReference type="NCBI Taxonomy" id="2793066"/>
    <lineage>
        <taxon>Bacteria</taxon>
        <taxon>Pseudomonadati</taxon>
        <taxon>Bacteroidota</taxon>
        <taxon>Flavobacteriia</taxon>
        <taxon>Flavobacteriales</taxon>
        <taxon>Flavobacteriaceae</taxon>
        <taxon>Flavobacterium</taxon>
    </lineage>
</organism>
<dbReference type="RefSeq" id="WP_200104751.1">
    <property type="nucleotide sequence ID" value="NZ_JAEHFV010000001.1"/>
</dbReference>
<feature type="region of interest" description="Disordered" evidence="1">
    <location>
        <begin position="221"/>
        <end position="248"/>
    </location>
</feature>
<dbReference type="InterPro" id="IPR052336">
    <property type="entry name" value="MlaD_Phospholipid_Transporter"/>
</dbReference>
<reference evidence="4" key="1">
    <citation type="submission" date="2020-12" db="EMBL/GenBank/DDBJ databases">
        <title>Bacterial novel species Flavobacterium sp. SE-1-e isolated from soil.</title>
        <authorList>
            <person name="Jung H.-Y."/>
        </authorList>
    </citation>
    <scope>NUCLEOTIDE SEQUENCE</scope>
    <source>
        <strain evidence="4">SE-1-e</strain>
    </source>
</reference>
<dbReference type="PANTHER" id="PTHR33371">
    <property type="entry name" value="INTERMEMBRANE PHOSPHOLIPID TRANSPORT SYSTEM BINDING PROTEIN MLAD-RELATED"/>
    <property type="match status" value="1"/>
</dbReference>
<dbReference type="InterPro" id="IPR003399">
    <property type="entry name" value="Mce/MlaD"/>
</dbReference>
<keyword evidence="2" id="KW-0472">Membrane</keyword>
<keyword evidence="2" id="KW-0812">Transmembrane</keyword>
<feature type="transmembrane region" description="Helical" evidence="2">
    <location>
        <begin position="7"/>
        <end position="29"/>
    </location>
</feature>
<evidence type="ECO:0000313" key="4">
    <source>
        <dbReference type="EMBL" id="MBK0368838.1"/>
    </source>
</evidence>
<gene>
    <name evidence="4" type="ORF">I5M07_03235</name>
</gene>
<proteinExistence type="predicted"/>
<dbReference type="Pfam" id="PF02470">
    <property type="entry name" value="MlaD"/>
    <property type="match status" value="1"/>
</dbReference>
<evidence type="ECO:0000256" key="2">
    <source>
        <dbReference type="SAM" id="Phobius"/>
    </source>
</evidence>
<dbReference type="AlphaFoldDB" id="A0A934UIW1"/>
<evidence type="ECO:0000256" key="1">
    <source>
        <dbReference type="SAM" id="MobiDB-lite"/>
    </source>
</evidence>
<dbReference type="EMBL" id="JAEHFV010000001">
    <property type="protein sequence ID" value="MBK0368838.1"/>
    <property type="molecule type" value="Genomic_DNA"/>
</dbReference>
<dbReference type="PANTHER" id="PTHR33371:SF4">
    <property type="entry name" value="INTERMEMBRANE PHOSPHOLIPID TRANSPORT SYSTEM BINDING PROTEIN MLAD"/>
    <property type="match status" value="1"/>
</dbReference>
<keyword evidence="2" id="KW-1133">Transmembrane helix</keyword>
<keyword evidence="5" id="KW-1185">Reference proteome</keyword>
<sequence>MSKESTYIWKLGMFVALGLLLFIATIYFIGKQQNLFGDTFEMESKFKNVSGLEVGNNVRFSGINVGTIEEIHLVNDSTVVVKMVIEGEVQKFIKSDAKATIGSEGLMGDKVLTIIPGTHSNKIIENGATITSIEAIEMDDLMKSVKKSVDNAGVITTELATFSHNMNHGDGALSKLVTDKKVATSLEKTMKNIQSASKGLDENMEAAKENFLLRGYFRRKEKEAKEDSIQKAKAMKEDLPKEEKKNKK</sequence>
<evidence type="ECO:0000259" key="3">
    <source>
        <dbReference type="Pfam" id="PF02470"/>
    </source>
</evidence>